<name>A0A849VBH3_9GAMM</name>
<dbReference type="Proteomes" id="UP000586305">
    <property type="component" value="Unassembled WGS sequence"/>
</dbReference>
<dbReference type="Pfam" id="PF16074">
    <property type="entry name" value="PilW"/>
    <property type="match status" value="1"/>
</dbReference>
<proteinExistence type="predicted"/>
<sequence>MFNKGFSIVELLIALFIGVLILGGVGATYVSMKVTTRDTMVIGEMQETGRLALDILKRDIEQVGFWGTFYEEGFSETNVTMADGIANPRGDCFGGINNGSFPSIDPTNFRSVFATLATSSDVLNCISNAKKNTDVVQFKFLEGKQLAKSSDMASNRYYFIADQEQAIFTSGVQKTALPTINSTLWPYSHHVYYVTEQEVTIRDQKLMIPVLSRKRLTVDGGMRVEVVMEGVEDIRFVFGLDTDADYRVDSYRSTEDMKASDWERLNGILTVQIFVLVRALEPDPDLSLKNRTYTLGSDPDKRVHNVTDNFRRTVFSTTVRLNNMGTIAWRL</sequence>
<reference evidence="1 2" key="1">
    <citation type="submission" date="2020-04" db="EMBL/GenBank/DDBJ databases">
        <title>Pseudoalteromonas caenipelagi sp. nov., isolated from a tidal flat.</title>
        <authorList>
            <person name="Park S."/>
            <person name="Yoon J.-H."/>
        </authorList>
    </citation>
    <scope>NUCLEOTIDE SEQUENCE [LARGE SCALE GENOMIC DNA]</scope>
    <source>
        <strain evidence="1 2">JBTF-M23</strain>
    </source>
</reference>
<dbReference type="GO" id="GO:0043683">
    <property type="term" value="P:type IV pilus assembly"/>
    <property type="evidence" value="ECO:0007669"/>
    <property type="project" value="InterPro"/>
</dbReference>
<dbReference type="EMBL" id="JABBPG010000003">
    <property type="protein sequence ID" value="NOU50636.1"/>
    <property type="molecule type" value="Genomic_DNA"/>
</dbReference>
<accession>A0A849VBH3</accession>
<dbReference type="AlphaFoldDB" id="A0A849VBH3"/>
<dbReference type="InterPro" id="IPR032092">
    <property type="entry name" value="PilW"/>
</dbReference>
<evidence type="ECO:0000313" key="2">
    <source>
        <dbReference type="Proteomes" id="UP000586305"/>
    </source>
</evidence>
<dbReference type="RefSeq" id="WP_171625720.1">
    <property type="nucleotide sequence ID" value="NZ_JABBPG010000003.1"/>
</dbReference>
<comment type="caution">
    <text evidence="1">The sequence shown here is derived from an EMBL/GenBank/DDBJ whole genome shotgun (WGS) entry which is preliminary data.</text>
</comment>
<gene>
    <name evidence="1" type="ORF">HG263_08780</name>
</gene>
<evidence type="ECO:0000313" key="1">
    <source>
        <dbReference type="EMBL" id="NOU50636.1"/>
    </source>
</evidence>
<protein>
    <submittedName>
        <fullName evidence="1">Pilus assembly protein PilW</fullName>
    </submittedName>
</protein>
<keyword evidence="2" id="KW-1185">Reference proteome</keyword>
<organism evidence="1 2">
    <name type="scientific">Pseudoalteromonas caenipelagi</name>
    <dbReference type="NCBI Taxonomy" id="2726988"/>
    <lineage>
        <taxon>Bacteria</taxon>
        <taxon>Pseudomonadati</taxon>
        <taxon>Pseudomonadota</taxon>
        <taxon>Gammaproteobacteria</taxon>
        <taxon>Alteromonadales</taxon>
        <taxon>Pseudoalteromonadaceae</taxon>
        <taxon>Pseudoalteromonas</taxon>
    </lineage>
</organism>